<dbReference type="KEGG" id="halu:HUG12_10135"/>
<protein>
    <submittedName>
        <fullName evidence="1">Uncharacterized protein</fullName>
    </submittedName>
</protein>
<dbReference type="Proteomes" id="UP000509626">
    <property type="component" value="Chromosome"/>
</dbReference>
<name>A0A7D5LAB6_9EURY</name>
<reference evidence="1 2" key="1">
    <citation type="submission" date="2020-06" db="EMBL/GenBank/DDBJ databases">
        <title>NJ-3-1, isolated from saline soil.</title>
        <authorList>
            <person name="Cui H.L."/>
            <person name="Shi X."/>
        </authorList>
    </citation>
    <scope>NUCLEOTIDE SEQUENCE [LARGE SCALE GENOMIC DNA]</scope>
    <source>
        <strain evidence="1 2">NJ-3-1</strain>
    </source>
</reference>
<organism evidence="1 2">
    <name type="scientific">Halorarum salinum</name>
    <dbReference type="NCBI Taxonomy" id="2743089"/>
    <lineage>
        <taxon>Archaea</taxon>
        <taxon>Methanobacteriati</taxon>
        <taxon>Methanobacteriota</taxon>
        <taxon>Stenosarchaea group</taxon>
        <taxon>Halobacteria</taxon>
        <taxon>Halobacteriales</taxon>
        <taxon>Haloferacaceae</taxon>
        <taxon>Halorarum</taxon>
    </lineage>
</organism>
<sequence>MAWHVPREELPEWLDRMDVPFDGHSNEEKHERMQDFAVYLADQAAAKGGTR</sequence>
<proteinExistence type="predicted"/>
<dbReference type="EMBL" id="CP058579">
    <property type="protein sequence ID" value="QLG62066.1"/>
    <property type="molecule type" value="Genomic_DNA"/>
</dbReference>
<dbReference type="RefSeq" id="WP_179268651.1">
    <property type="nucleotide sequence ID" value="NZ_CP058579.1"/>
</dbReference>
<accession>A0A7D5LAB6</accession>
<evidence type="ECO:0000313" key="2">
    <source>
        <dbReference type="Proteomes" id="UP000509626"/>
    </source>
</evidence>
<dbReference type="GeneID" id="56037820"/>
<keyword evidence="2" id="KW-1185">Reference proteome</keyword>
<evidence type="ECO:0000313" key="1">
    <source>
        <dbReference type="EMBL" id="QLG62066.1"/>
    </source>
</evidence>
<gene>
    <name evidence="1" type="ORF">HUG12_10135</name>
</gene>
<dbReference type="AlphaFoldDB" id="A0A7D5LAB6"/>